<organism evidence="1 2">
    <name type="scientific">Apiospora hydei</name>
    <dbReference type="NCBI Taxonomy" id="1337664"/>
    <lineage>
        <taxon>Eukaryota</taxon>
        <taxon>Fungi</taxon>
        <taxon>Dikarya</taxon>
        <taxon>Ascomycota</taxon>
        <taxon>Pezizomycotina</taxon>
        <taxon>Sordariomycetes</taxon>
        <taxon>Xylariomycetidae</taxon>
        <taxon>Amphisphaeriales</taxon>
        <taxon>Apiosporaceae</taxon>
        <taxon>Apiospora</taxon>
    </lineage>
</organism>
<evidence type="ECO:0000313" key="2">
    <source>
        <dbReference type="Proteomes" id="UP001433268"/>
    </source>
</evidence>
<dbReference type="RefSeq" id="XP_066669709.1">
    <property type="nucleotide sequence ID" value="XM_066810786.1"/>
</dbReference>
<sequence length="235" mass="26575">MTERYEHILYDLNACIPPHQNWGFDVYWTSFQDEELWRRYLDYIRQAVTEASENDGEGQVAACATFHVKEIQPSDSRNSNSNSLEGLQPSEVRKCHMGWIASLKAKDPDASDQISEARRNFFFLLVNDDVLDKFRATEESGFHGRCGVPSYLSNDGVVIVVCEAEEDDERPYDDGPEGEMEWQYLDAFSITAMYELLCGSTEAYYRPGGQVGGGRGCFDVLGWGRVFVSSGVFLP</sequence>
<proteinExistence type="predicted"/>
<name>A0ABR1WNT0_9PEZI</name>
<reference evidence="1 2" key="1">
    <citation type="submission" date="2023-01" db="EMBL/GenBank/DDBJ databases">
        <title>Analysis of 21 Apiospora genomes using comparative genomics revels a genus with tremendous synthesis potential of carbohydrate active enzymes and secondary metabolites.</title>
        <authorList>
            <person name="Sorensen T."/>
        </authorList>
    </citation>
    <scope>NUCLEOTIDE SEQUENCE [LARGE SCALE GENOMIC DNA]</scope>
    <source>
        <strain evidence="1 2">CBS 114990</strain>
    </source>
</reference>
<accession>A0ABR1WNT0</accession>
<dbReference type="GeneID" id="92043846"/>
<dbReference type="Proteomes" id="UP001433268">
    <property type="component" value="Unassembled WGS sequence"/>
</dbReference>
<protein>
    <submittedName>
        <fullName evidence="1">Uncharacterized protein</fullName>
    </submittedName>
</protein>
<keyword evidence="2" id="KW-1185">Reference proteome</keyword>
<evidence type="ECO:0000313" key="1">
    <source>
        <dbReference type="EMBL" id="KAK8085200.1"/>
    </source>
</evidence>
<dbReference type="EMBL" id="JAQQWN010000005">
    <property type="protein sequence ID" value="KAK8085200.1"/>
    <property type="molecule type" value="Genomic_DNA"/>
</dbReference>
<gene>
    <name evidence="1" type="ORF">PG997_006471</name>
</gene>
<comment type="caution">
    <text evidence="1">The sequence shown here is derived from an EMBL/GenBank/DDBJ whole genome shotgun (WGS) entry which is preliminary data.</text>
</comment>